<evidence type="ECO:0000256" key="1">
    <source>
        <dbReference type="SAM" id="SignalP"/>
    </source>
</evidence>
<accession>A0A845LX13</accession>
<comment type="caution">
    <text evidence="2">The sequence shown here is derived from an EMBL/GenBank/DDBJ whole genome shotgun (WGS) entry which is preliminary data.</text>
</comment>
<dbReference type="PANTHER" id="PTHR12631:SF10">
    <property type="entry name" value="BETA-XYLOSIDASE-LIKE PROTEIN-RELATED"/>
    <property type="match status" value="1"/>
</dbReference>
<dbReference type="InterPro" id="IPR051923">
    <property type="entry name" value="Glycosyl_Hydrolase_39"/>
</dbReference>
<dbReference type="Proteomes" id="UP000467322">
    <property type="component" value="Unassembled WGS sequence"/>
</dbReference>
<keyword evidence="3" id="KW-1185">Reference proteome</keyword>
<evidence type="ECO:0008006" key="4">
    <source>
        <dbReference type="Google" id="ProtNLM"/>
    </source>
</evidence>
<organism evidence="2 3">
    <name type="scientific">Maritimibacter harenae</name>
    <dbReference type="NCBI Taxonomy" id="2606218"/>
    <lineage>
        <taxon>Bacteria</taxon>
        <taxon>Pseudomonadati</taxon>
        <taxon>Pseudomonadota</taxon>
        <taxon>Alphaproteobacteria</taxon>
        <taxon>Rhodobacterales</taxon>
        <taxon>Roseobacteraceae</taxon>
        <taxon>Maritimibacter</taxon>
    </lineage>
</organism>
<name>A0A845LX13_9RHOB</name>
<dbReference type="AlphaFoldDB" id="A0A845LX13"/>
<dbReference type="EMBL" id="WTUX01000010">
    <property type="protein sequence ID" value="MZR12490.1"/>
    <property type="molecule type" value="Genomic_DNA"/>
</dbReference>
<feature type="signal peptide" evidence="1">
    <location>
        <begin position="1"/>
        <end position="18"/>
    </location>
</feature>
<dbReference type="Gene3D" id="3.20.20.80">
    <property type="entry name" value="Glycosidases"/>
    <property type="match status" value="1"/>
</dbReference>
<proteinExistence type="predicted"/>
<feature type="chain" id="PRO_5032771070" description="Glycosyl hydrolase catalytic core" evidence="1">
    <location>
        <begin position="19"/>
        <end position="550"/>
    </location>
</feature>
<dbReference type="GO" id="GO:0004553">
    <property type="term" value="F:hydrolase activity, hydrolyzing O-glycosyl compounds"/>
    <property type="evidence" value="ECO:0007669"/>
    <property type="project" value="TreeGrafter"/>
</dbReference>
<protein>
    <recommendedName>
        <fullName evidence="4">Glycosyl hydrolase catalytic core</fullName>
    </recommendedName>
</protein>
<dbReference type="PANTHER" id="PTHR12631">
    <property type="entry name" value="ALPHA-L-IDURONIDASE"/>
    <property type="match status" value="1"/>
</dbReference>
<dbReference type="SUPFAM" id="SSF51445">
    <property type="entry name" value="(Trans)glycosidases"/>
    <property type="match status" value="1"/>
</dbReference>
<reference evidence="2 3" key="1">
    <citation type="submission" date="2019-12" db="EMBL/GenBank/DDBJ databases">
        <title>Maritimibacter sp. nov. sp. isolated from sea sand.</title>
        <authorList>
            <person name="Kim J."/>
            <person name="Jeong S.E."/>
            <person name="Jung H.S."/>
            <person name="Jeon C.O."/>
        </authorList>
    </citation>
    <scope>NUCLEOTIDE SEQUENCE [LARGE SCALE GENOMIC DNA]</scope>
    <source>
        <strain evidence="2 3">DP07</strain>
    </source>
</reference>
<keyword evidence="1" id="KW-0732">Signal</keyword>
<evidence type="ECO:0000313" key="3">
    <source>
        <dbReference type="Proteomes" id="UP000467322"/>
    </source>
</evidence>
<dbReference type="InterPro" id="IPR017853">
    <property type="entry name" value="GH"/>
</dbReference>
<gene>
    <name evidence="2" type="ORF">GQE99_05600</name>
</gene>
<dbReference type="RefSeq" id="WP_161350608.1">
    <property type="nucleotide sequence ID" value="NZ_WTUX01000010.1"/>
</dbReference>
<evidence type="ECO:0000313" key="2">
    <source>
        <dbReference type="EMBL" id="MZR12490.1"/>
    </source>
</evidence>
<sequence>MRFVLPLAFALAALPVMAQELVGPRLGAASNFGQGWDADMLDAAQALGVRDLRDGVYWRDVEQDGARRYDTFRTAYPALLEARGMGMSLTVNNGHPDYDGGVTPHTPEGVAGFADHAAALVRRYPAIDAVEVGNEMNSATFTSGPMRAADLAGRAVFYTRLLAATRAAVTEVRPDLRILGGAAHSVPLAWFRALSDAGAPAHMDAVVIHPYTTPPEHFGRQVALLRGVPGFADMPIEVTEFGDEDAATAPATLIKYHCKMALAGVTRAVWYPLNPRGDGLAPLIGADDEVTAVGRAFALADRHLAGRTVRDVSPDPFTHACLYGDRALVIWGEPRALSVADGIEVLGPDGESVEDPALDRVRPLVLLAEDPPVIGETVTLGPQDTVADSFHQFAYPGQDGDGFRRFTRIGGEEAPFALRGGQQANGVPWTPYLGSPRDGMLRMDGVFLLPSGDGNAPGEVVHEHVVAEALRGALDIHLAPPERTTDGVVAQVTLNGEEIDRRVVTAAADYALGPLDLAQGDVLRIIVGPGHSARGDATRYRFTLRRAPAP</sequence>